<proteinExistence type="predicted"/>
<keyword evidence="2" id="KW-0472">Membrane</keyword>
<feature type="transmembrane region" description="Helical" evidence="2">
    <location>
        <begin position="137"/>
        <end position="156"/>
    </location>
</feature>
<keyword evidence="4" id="KW-1185">Reference proteome</keyword>
<organism evidence="3 4">
    <name type="scientific">Antiquaquibacter oligotrophicus</name>
    <dbReference type="NCBI Taxonomy" id="2880260"/>
    <lineage>
        <taxon>Bacteria</taxon>
        <taxon>Bacillati</taxon>
        <taxon>Actinomycetota</taxon>
        <taxon>Actinomycetes</taxon>
        <taxon>Micrococcales</taxon>
        <taxon>Microbacteriaceae</taxon>
        <taxon>Antiquaquibacter</taxon>
    </lineage>
</organism>
<dbReference type="Proteomes" id="UP001160142">
    <property type="component" value="Unassembled WGS sequence"/>
</dbReference>
<reference evidence="3 4" key="1">
    <citation type="submission" date="2023-04" db="EMBL/GenBank/DDBJ databases">
        <title>Genome Encyclopedia of Bacteria and Archaea VI: Functional Genomics of Type Strains.</title>
        <authorList>
            <person name="Whitman W."/>
        </authorList>
    </citation>
    <scope>NUCLEOTIDE SEQUENCE [LARGE SCALE GENOMIC DNA]</scope>
    <source>
        <strain evidence="3 4">SG_E_30_P1</strain>
    </source>
</reference>
<feature type="transmembrane region" description="Helical" evidence="2">
    <location>
        <begin position="162"/>
        <end position="180"/>
    </location>
</feature>
<accession>A0ABT6KJC7</accession>
<feature type="transmembrane region" description="Helical" evidence="2">
    <location>
        <begin position="192"/>
        <end position="212"/>
    </location>
</feature>
<feature type="region of interest" description="Disordered" evidence="1">
    <location>
        <begin position="98"/>
        <end position="128"/>
    </location>
</feature>
<keyword evidence="2" id="KW-1133">Transmembrane helix</keyword>
<protein>
    <submittedName>
        <fullName evidence="3">Uncharacterized protein</fullName>
    </submittedName>
</protein>
<evidence type="ECO:0000256" key="2">
    <source>
        <dbReference type="SAM" id="Phobius"/>
    </source>
</evidence>
<evidence type="ECO:0000313" key="3">
    <source>
        <dbReference type="EMBL" id="MDH6180090.1"/>
    </source>
</evidence>
<dbReference type="EMBL" id="JARXVQ010000001">
    <property type="protein sequence ID" value="MDH6180090.1"/>
    <property type="molecule type" value="Genomic_DNA"/>
</dbReference>
<name>A0ABT6KJC7_9MICO</name>
<evidence type="ECO:0000256" key="1">
    <source>
        <dbReference type="SAM" id="MobiDB-lite"/>
    </source>
</evidence>
<sequence>MSPLPLDGLLEGTRVGRTDQVRLRVIAFDGEHFNLQKTGRAGWHGLASIAKLRHVRGNETVTGCCWGEECHSHGGYRFWSKDGQLVPTLGDVIDLRPAPGPRDWVPSNRPPDIAPHPKDVPRRPRATRQRVHPARGIGLLAILLGAITVVVALGLFDGRDAGFPGIVAFTAAFGASIAALTIRGLPARTRTVAWCAITLVATAGGIVGLATFRVSNAPPPSEGVVAREPTSVEVAQIAGTLAYLLAQSPETCPEQLAPLSTGVLELPAGNIYLPAGADFSYSADGTGNCSFSIGVPGSEVAVWDSATNAVALVRVE</sequence>
<evidence type="ECO:0000313" key="4">
    <source>
        <dbReference type="Proteomes" id="UP001160142"/>
    </source>
</evidence>
<gene>
    <name evidence="3" type="ORF">M2152_000272</name>
</gene>
<keyword evidence="2" id="KW-0812">Transmembrane</keyword>
<comment type="caution">
    <text evidence="3">The sequence shown here is derived from an EMBL/GenBank/DDBJ whole genome shotgun (WGS) entry which is preliminary data.</text>
</comment>